<keyword evidence="6 7" id="KW-0472">Membrane</keyword>
<dbReference type="GO" id="GO:0004252">
    <property type="term" value="F:serine-type endopeptidase activity"/>
    <property type="evidence" value="ECO:0007669"/>
    <property type="project" value="InterPro"/>
</dbReference>
<gene>
    <name evidence="9" type="ORF">GCM10011499_34090</name>
</gene>
<evidence type="ECO:0000256" key="5">
    <source>
        <dbReference type="ARBA" id="ARBA00022989"/>
    </source>
</evidence>
<sequence length="247" mass="26816">MSEQGPGEQKNQRQPIFLIPSVIAVLVGLLWAIHLGASFVFDSDGLANFRIWFGFIPLRFVAPEALPGGFSPLLWSGFTHAFLHVDFMHLILNSAWLAVFGTPVARRYGAGPAVIVFFFGALAGALVLTAHQMASVNQFLVLIGASGGVSALTGAAMRFVFQPVIVRQDPETGERIVLGRRTATFAELFANKSSRAFILVWLGLNLAIPFAPLVTGMEIPIAWEAHIGGFIFGLIAPSLFDRRARRI</sequence>
<dbReference type="InterPro" id="IPR035952">
    <property type="entry name" value="Rhomboid-like_sf"/>
</dbReference>
<evidence type="ECO:0000256" key="3">
    <source>
        <dbReference type="ARBA" id="ARBA00022692"/>
    </source>
</evidence>
<evidence type="ECO:0000313" key="10">
    <source>
        <dbReference type="Proteomes" id="UP000596977"/>
    </source>
</evidence>
<feature type="domain" description="Peptidase S54 rhomboid" evidence="8">
    <location>
        <begin position="74"/>
        <end position="237"/>
    </location>
</feature>
<reference evidence="9 10" key="1">
    <citation type="journal article" date="2014" name="Int. J. Syst. Evol. Microbiol.">
        <title>Complete genome sequence of Corynebacterium casei LMG S-19264T (=DSM 44701T), isolated from a smear-ripened cheese.</title>
        <authorList>
            <consortium name="US DOE Joint Genome Institute (JGI-PGF)"/>
            <person name="Walter F."/>
            <person name="Albersmeier A."/>
            <person name="Kalinowski J."/>
            <person name="Ruckert C."/>
        </authorList>
    </citation>
    <scope>NUCLEOTIDE SEQUENCE [LARGE SCALE GENOMIC DNA]</scope>
    <source>
        <strain evidence="9 10">CGMCC 1.15896</strain>
    </source>
</reference>
<keyword evidence="9" id="KW-0645">Protease</keyword>
<comment type="caution">
    <text evidence="9">The sequence shown here is derived from an EMBL/GenBank/DDBJ whole genome shotgun (WGS) entry which is preliminary data.</text>
</comment>
<name>A0A916W1Y9_9HYPH</name>
<dbReference type="Pfam" id="PF01694">
    <property type="entry name" value="Rhomboid"/>
    <property type="match status" value="1"/>
</dbReference>
<dbReference type="GO" id="GO:0016020">
    <property type="term" value="C:membrane"/>
    <property type="evidence" value="ECO:0007669"/>
    <property type="project" value="UniProtKB-SubCell"/>
</dbReference>
<organism evidence="9 10">
    <name type="scientific">Pelagibacterium lentulum</name>
    <dbReference type="NCBI Taxonomy" id="2029865"/>
    <lineage>
        <taxon>Bacteria</taxon>
        <taxon>Pseudomonadati</taxon>
        <taxon>Pseudomonadota</taxon>
        <taxon>Alphaproteobacteria</taxon>
        <taxon>Hyphomicrobiales</taxon>
        <taxon>Devosiaceae</taxon>
        <taxon>Pelagibacterium</taxon>
    </lineage>
</organism>
<protein>
    <submittedName>
        <fullName evidence="9">Rhomboid family intramembrane serine protease</fullName>
    </submittedName>
</protein>
<evidence type="ECO:0000256" key="1">
    <source>
        <dbReference type="ARBA" id="ARBA00004141"/>
    </source>
</evidence>
<evidence type="ECO:0000313" key="9">
    <source>
        <dbReference type="EMBL" id="GGA60994.1"/>
    </source>
</evidence>
<evidence type="ECO:0000256" key="4">
    <source>
        <dbReference type="ARBA" id="ARBA00022801"/>
    </source>
</evidence>
<dbReference type="InterPro" id="IPR050925">
    <property type="entry name" value="Rhomboid_protease_S54"/>
</dbReference>
<feature type="transmembrane region" description="Helical" evidence="7">
    <location>
        <begin position="196"/>
        <end position="215"/>
    </location>
</feature>
<evidence type="ECO:0000259" key="8">
    <source>
        <dbReference type="Pfam" id="PF01694"/>
    </source>
</evidence>
<dbReference type="PANTHER" id="PTHR43731">
    <property type="entry name" value="RHOMBOID PROTEASE"/>
    <property type="match status" value="1"/>
</dbReference>
<dbReference type="GO" id="GO:0006508">
    <property type="term" value="P:proteolysis"/>
    <property type="evidence" value="ECO:0007669"/>
    <property type="project" value="UniProtKB-KW"/>
</dbReference>
<comment type="subcellular location">
    <subcellularLocation>
        <location evidence="1">Membrane</location>
        <topology evidence="1">Multi-pass membrane protein</topology>
    </subcellularLocation>
</comment>
<dbReference type="Gene3D" id="1.20.1540.10">
    <property type="entry name" value="Rhomboid-like"/>
    <property type="match status" value="1"/>
</dbReference>
<evidence type="ECO:0000256" key="2">
    <source>
        <dbReference type="ARBA" id="ARBA00009045"/>
    </source>
</evidence>
<keyword evidence="3 7" id="KW-0812">Transmembrane</keyword>
<keyword evidence="10" id="KW-1185">Reference proteome</keyword>
<accession>A0A916W1Y9</accession>
<feature type="transmembrane region" description="Helical" evidence="7">
    <location>
        <begin position="113"/>
        <end position="133"/>
    </location>
</feature>
<dbReference type="SUPFAM" id="SSF144091">
    <property type="entry name" value="Rhomboid-like"/>
    <property type="match status" value="1"/>
</dbReference>
<proteinExistence type="inferred from homology"/>
<keyword evidence="5 7" id="KW-1133">Transmembrane helix</keyword>
<feature type="transmembrane region" description="Helical" evidence="7">
    <location>
        <begin position="139"/>
        <end position="161"/>
    </location>
</feature>
<evidence type="ECO:0000256" key="6">
    <source>
        <dbReference type="ARBA" id="ARBA00023136"/>
    </source>
</evidence>
<keyword evidence="4" id="KW-0378">Hydrolase</keyword>
<dbReference type="EMBL" id="BMKB01000007">
    <property type="protein sequence ID" value="GGA60994.1"/>
    <property type="molecule type" value="Genomic_DNA"/>
</dbReference>
<feature type="transmembrane region" description="Helical" evidence="7">
    <location>
        <begin position="81"/>
        <end position="101"/>
    </location>
</feature>
<evidence type="ECO:0000256" key="7">
    <source>
        <dbReference type="SAM" id="Phobius"/>
    </source>
</evidence>
<dbReference type="PANTHER" id="PTHR43731:SF14">
    <property type="entry name" value="PRESENILIN-ASSOCIATED RHOMBOID-LIKE PROTEIN, MITOCHONDRIAL"/>
    <property type="match status" value="1"/>
</dbReference>
<feature type="transmembrane region" description="Helical" evidence="7">
    <location>
        <begin position="221"/>
        <end position="240"/>
    </location>
</feature>
<dbReference type="Proteomes" id="UP000596977">
    <property type="component" value="Unassembled WGS sequence"/>
</dbReference>
<comment type="similarity">
    <text evidence="2">Belongs to the peptidase S54 family.</text>
</comment>
<dbReference type="InterPro" id="IPR022764">
    <property type="entry name" value="Peptidase_S54_rhomboid_dom"/>
</dbReference>
<feature type="transmembrane region" description="Helical" evidence="7">
    <location>
        <begin position="16"/>
        <end position="41"/>
    </location>
</feature>
<dbReference type="AlphaFoldDB" id="A0A916W1Y9"/>
<dbReference type="OrthoDB" id="9797190at2"/>